<evidence type="ECO:0000259" key="11">
    <source>
        <dbReference type="PROSITE" id="PS50110"/>
    </source>
</evidence>
<keyword evidence="2 7" id="KW-0597">Phosphoprotein</keyword>
<dbReference type="SUPFAM" id="SSF52172">
    <property type="entry name" value="CheY-like"/>
    <property type="match status" value="1"/>
</dbReference>
<dbReference type="EMBL" id="CAMXCT020000001">
    <property type="protein sequence ID" value="CAL1124821.1"/>
    <property type="molecule type" value="Genomic_DNA"/>
</dbReference>
<keyword evidence="15" id="KW-0378">Hydrolase</keyword>
<comment type="subcellular location">
    <subcellularLocation>
        <location evidence="1">Membrane</location>
        <topology evidence="1">Multi-pass membrane protein</topology>
    </subcellularLocation>
</comment>
<dbReference type="CDD" id="cd06170">
    <property type="entry name" value="LuxR_C_like"/>
    <property type="match status" value="1"/>
</dbReference>
<dbReference type="InterPro" id="IPR001789">
    <property type="entry name" value="Sig_transdc_resp-reg_receiver"/>
</dbReference>
<evidence type="ECO:0000313" key="15">
    <source>
        <dbReference type="EMBL" id="CAL4758758.1"/>
    </source>
</evidence>
<dbReference type="InterPro" id="IPR000792">
    <property type="entry name" value="Tscrpt_reg_LuxR_C"/>
</dbReference>
<dbReference type="CDD" id="cd06164">
    <property type="entry name" value="S2P-M50_SpoIVFB_CBS"/>
    <property type="match status" value="1"/>
</dbReference>
<evidence type="ECO:0000313" key="13">
    <source>
        <dbReference type="EMBL" id="CAI3971446.1"/>
    </source>
</evidence>
<evidence type="ECO:0000256" key="1">
    <source>
        <dbReference type="ARBA" id="ARBA00004141"/>
    </source>
</evidence>
<name>A0A9P1BDP3_9DINO</name>
<dbReference type="SMART" id="SM00116">
    <property type="entry name" value="CBS"/>
    <property type="match status" value="2"/>
</dbReference>
<dbReference type="GO" id="GO:0006355">
    <property type="term" value="P:regulation of DNA-templated transcription"/>
    <property type="evidence" value="ECO:0007669"/>
    <property type="project" value="InterPro"/>
</dbReference>
<keyword evidence="6 9" id="KW-0472">Membrane</keyword>
<evidence type="ECO:0000256" key="4">
    <source>
        <dbReference type="ARBA" id="ARBA00022989"/>
    </source>
</evidence>
<evidence type="ECO:0000256" key="2">
    <source>
        <dbReference type="ARBA" id="ARBA00022553"/>
    </source>
</evidence>
<reference evidence="14" key="2">
    <citation type="submission" date="2024-04" db="EMBL/GenBank/DDBJ databases">
        <authorList>
            <person name="Chen Y."/>
            <person name="Shah S."/>
            <person name="Dougan E. K."/>
            <person name="Thang M."/>
            <person name="Chan C."/>
        </authorList>
    </citation>
    <scope>NUCLEOTIDE SEQUENCE [LARGE SCALE GENOMIC DNA]</scope>
</reference>
<feature type="transmembrane region" description="Helical" evidence="9">
    <location>
        <begin position="229"/>
        <end position="252"/>
    </location>
</feature>
<dbReference type="InterPro" id="IPR000644">
    <property type="entry name" value="CBS_dom"/>
</dbReference>
<feature type="transmembrane region" description="Helical" evidence="9">
    <location>
        <begin position="354"/>
        <end position="375"/>
    </location>
</feature>
<dbReference type="InterPro" id="IPR011006">
    <property type="entry name" value="CheY-like_superfamily"/>
</dbReference>
<dbReference type="EMBL" id="CAMXCT030000001">
    <property type="protein sequence ID" value="CAL4758758.1"/>
    <property type="molecule type" value="Genomic_DNA"/>
</dbReference>
<dbReference type="OrthoDB" id="8300042at2759"/>
<dbReference type="Pfam" id="PF00196">
    <property type="entry name" value="GerE"/>
    <property type="match status" value="1"/>
</dbReference>
<dbReference type="GO" id="GO:0003677">
    <property type="term" value="F:DNA binding"/>
    <property type="evidence" value="ECO:0007669"/>
    <property type="project" value="UniProtKB-KW"/>
</dbReference>
<dbReference type="SUPFAM" id="SSF46894">
    <property type="entry name" value="C-terminal effector domain of the bipartite response regulators"/>
    <property type="match status" value="1"/>
</dbReference>
<proteinExistence type="predicted"/>
<dbReference type="EMBL" id="CAMXCT010000001">
    <property type="protein sequence ID" value="CAI3971446.1"/>
    <property type="molecule type" value="Genomic_DNA"/>
</dbReference>
<dbReference type="InterPro" id="IPR046342">
    <property type="entry name" value="CBS_dom_sf"/>
</dbReference>
<dbReference type="GO" id="GO:0016020">
    <property type="term" value="C:membrane"/>
    <property type="evidence" value="ECO:0007669"/>
    <property type="project" value="UniProtKB-SubCell"/>
</dbReference>
<dbReference type="PRINTS" id="PR00038">
    <property type="entry name" value="HTHLUXR"/>
</dbReference>
<dbReference type="SUPFAM" id="SSF54631">
    <property type="entry name" value="CBS-domain pair"/>
    <property type="match status" value="1"/>
</dbReference>
<dbReference type="GO" id="GO:0000160">
    <property type="term" value="P:phosphorelay signal transduction system"/>
    <property type="evidence" value="ECO:0007669"/>
    <property type="project" value="InterPro"/>
</dbReference>
<dbReference type="InterPro" id="IPR058245">
    <property type="entry name" value="NreC/VraR/RcsB-like_REC"/>
</dbReference>
<dbReference type="AlphaFoldDB" id="A0A9P1BDP3"/>
<keyword evidence="3 9" id="KW-0812">Transmembrane</keyword>
<feature type="transmembrane region" description="Helical" evidence="9">
    <location>
        <begin position="319"/>
        <end position="342"/>
    </location>
</feature>
<dbReference type="SMART" id="SM00421">
    <property type="entry name" value="HTH_LUXR"/>
    <property type="match status" value="1"/>
</dbReference>
<evidence type="ECO:0000256" key="7">
    <source>
        <dbReference type="PROSITE-ProRule" id="PRU00169"/>
    </source>
</evidence>
<gene>
    <name evidence="13" type="ORF">C1SCF055_LOCUS36</name>
</gene>
<dbReference type="CDD" id="cd17535">
    <property type="entry name" value="REC_NarL-like"/>
    <property type="match status" value="1"/>
</dbReference>
<feature type="domain" description="Response regulatory" evidence="11">
    <location>
        <begin position="14"/>
        <end position="129"/>
    </location>
</feature>
<feature type="modified residue" description="4-aspartylphosphate" evidence="7">
    <location>
        <position position="64"/>
    </location>
</feature>
<evidence type="ECO:0000313" key="16">
    <source>
        <dbReference type="Proteomes" id="UP001152797"/>
    </source>
</evidence>
<dbReference type="PROSITE" id="PS51371">
    <property type="entry name" value="CBS"/>
    <property type="match status" value="2"/>
</dbReference>
<evidence type="ECO:0000256" key="5">
    <source>
        <dbReference type="ARBA" id="ARBA00023125"/>
    </source>
</evidence>
<sequence length="600" mass="65439">MCKVCINARSVSIRLLLADDHDVVRTGIVSLLKDSDIEVVAVACTGGEAVELASQVNPDVVVLDVRMPGGDGLTALGRIKLDQPHLPILMLSNYDNPTYVARAVALGASGYVLKDTPRAGLIDAIRRAFKGENLWTRDELRRVTGALAAPRLGVESEVPLTQREAEVLKLITTGQTNRQIAETMGISYETVKEHVQNMLRKIGVSDRTQAAVWAVRRDFMRWSWKIGKLAGIGIYVNVSFLVLIALVVMLGFANERTVAGVAEMVLLILLLFGIIVLHELGHALTARRFGIRTQDITLLLFGGVARLERMPRQPWQEFLIAVAGPAVNVVLAILLSVVLIALAGTSFVMEWNTLNSSVAMFILQLIGINVMLVLFNMLPAFPMDGGRVFRALLAMKLDYVKATNIAANVGQAMAILFGFIGIVWFNPFLVFIALFVWMGAAQEASSVRIRSAVSGVPVSRVMVTDFRVLAPQDELSQAVAFVLAGFQHDFPVLEEGRFVGVLTRADMIKALADHGQNARVSDVMRTDIQTVDASEMLEPVIPRLQSSPGRTLPVLRNGQLVGMLTTENLGEFLMVDSALRHRVVAGVPRHIAQPSPRPPA</sequence>
<dbReference type="InterPro" id="IPR039420">
    <property type="entry name" value="WalR-like"/>
</dbReference>
<dbReference type="GO" id="GO:0006508">
    <property type="term" value="P:proteolysis"/>
    <property type="evidence" value="ECO:0007669"/>
    <property type="project" value="InterPro"/>
</dbReference>
<dbReference type="SMART" id="SM00448">
    <property type="entry name" value="REC"/>
    <property type="match status" value="1"/>
</dbReference>
<keyword evidence="4 9" id="KW-1133">Transmembrane helix</keyword>
<keyword evidence="8" id="KW-0129">CBS domain</keyword>
<accession>A0A9P1BDP3</accession>
<evidence type="ECO:0000313" key="14">
    <source>
        <dbReference type="EMBL" id="CAL1124821.1"/>
    </source>
</evidence>
<evidence type="ECO:0000259" key="12">
    <source>
        <dbReference type="PROSITE" id="PS51371"/>
    </source>
</evidence>
<evidence type="ECO:0000256" key="6">
    <source>
        <dbReference type="ARBA" id="ARBA00023136"/>
    </source>
</evidence>
<dbReference type="Gene3D" id="3.40.50.2300">
    <property type="match status" value="1"/>
</dbReference>
<keyword evidence="16" id="KW-1185">Reference proteome</keyword>
<keyword evidence="5" id="KW-0238">DNA-binding</keyword>
<dbReference type="Pfam" id="PF02163">
    <property type="entry name" value="Peptidase_M50"/>
    <property type="match status" value="2"/>
</dbReference>
<reference evidence="13" key="1">
    <citation type="submission" date="2022-10" db="EMBL/GenBank/DDBJ databases">
        <authorList>
            <person name="Chen Y."/>
            <person name="Dougan E. K."/>
            <person name="Chan C."/>
            <person name="Rhodes N."/>
            <person name="Thang M."/>
        </authorList>
    </citation>
    <scope>NUCLEOTIDE SEQUENCE</scope>
</reference>
<dbReference type="Pfam" id="PF00571">
    <property type="entry name" value="CBS"/>
    <property type="match status" value="2"/>
</dbReference>
<feature type="domain" description="CBS" evidence="12">
    <location>
        <begin position="462"/>
        <end position="519"/>
    </location>
</feature>
<feature type="transmembrane region" description="Helical" evidence="9">
    <location>
        <begin position="258"/>
        <end position="277"/>
    </location>
</feature>
<dbReference type="InterPro" id="IPR016032">
    <property type="entry name" value="Sig_transdc_resp-reg_C-effctor"/>
</dbReference>
<evidence type="ECO:0000256" key="3">
    <source>
        <dbReference type="ARBA" id="ARBA00022692"/>
    </source>
</evidence>
<feature type="transmembrane region" description="Helical" evidence="9">
    <location>
        <begin position="414"/>
        <end position="440"/>
    </location>
</feature>
<dbReference type="Pfam" id="PF00072">
    <property type="entry name" value="Response_reg"/>
    <property type="match status" value="1"/>
</dbReference>
<protein>
    <submittedName>
        <fullName evidence="15">Zinc metalloprotease MJ0392 (MjS2P) (S2 P endopeptidase) (Site-2-type intramembrane protease)</fullName>
    </submittedName>
</protein>
<dbReference type="PROSITE" id="PS50110">
    <property type="entry name" value="RESPONSE_REGULATORY"/>
    <property type="match status" value="1"/>
</dbReference>
<dbReference type="Gene3D" id="3.10.580.10">
    <property type="entry name" value="CBS-domain"/>
    <property type="match status" value="2"/>
</dbReference>
<keyword evidence="15" id="KW-0482">Metalloprotease</keyword>
<evidence type="ECO:0000256" key="8">
    <source>
        <dbReference type="PROSITE-ProRule" id="PRU00703"/>
    </source>
</evidence>
<feature type="domain" description="CBS" evidence="12">
    <location>
        <begin position="524"/>
        <end position="579"/>
    </location>
</feature>
<evidence type="ECO:0000259" key="10">
    <source>
        <dbReference type="PROSITE" id="PS50043"/>
    </source>
</evidence>
<keyword evidence="15" id="KW-0645">Protease</keyword>
<dbReference type="PANTHER" id="PTHR43214">
    <property type="entry name" value="TWO-COMPONENT RESPONSE REGULATOR"/>
    <property type="match status" value="1"/>
</dbReference>
<dbReference type="PROSITE" id="PS00622">
    <property type="entry name" value="HTH_LUXR_1"/>
    <property type="match status" value="1"/>
</dbReference>
<organism evidence="13">
    <name type="scientific">Cladocopium goreaui</name>
    <dbReference type="NCBI Taxonomy" id="2562237"/>
    <lineage>
        <taxon>Eukaryota</taxon>
        <taxon>Sar</taxon>
        <taxon>Alveolata</taxon>
        <taxon>Dinophyceae</taxon>
        <taxon>Suessiales</taxon>
        <taxon>Symbiodiniaceae</taxon>
        <taxon>Cladocopium</taxon>
    </lineage>
</organism>
<dbReference type="InterPro" id="IPR008915">
    <property type="entry name" value="Peptidase_M50"/>
</dbReference>
<dbReference type="GO" id="GO:0008237">
    <property type="term" value="F:metallopeptidase activity"/>
    <property type="evidence" value="ECO:0007669"/>
    <property type="project" value="UniProtKB-KW"/>
</dbReference>
<dbReference type="Proteomes" id="UP001152797">
    <property type="component" value="Unassembled WGS sequence"/>
</dbReference>
<evidence type="ECO:0000256" key="9">
    <source>
        <dbReference type="SAM" id="Phobius"/>
    </source>
</evidence>
<dbReference type="PROSITE" id="PS50043">
    <property type="entry name" value="HTH_LUXR_2"/>
    <property type="match status" value="1"/>
</dbReference>
<comment type="caution">
    <text evidence="13">The sequence shown here is derived from an EMBL/GenBank/DDBJ whole genome shotgun (WGS) entry which is preliminary data.</text>
</comment>
<feature type="domain" description="HTH luxR-type" evidence="10">
    <location>
        <begin position="153"/>
        <end position="218"/>
    </location>
</feature>